<protein>
    <submittedName>
        <fullName evidence="2">Transglutaminase family protein</fullName>
    </submittedName>
</protein>
<dbReference type="SUPFAM" id="SSF54001">
    <property type="entry name" value="Cysteine proteinases"/>
    <property type="match status" value="1"/>
</dbReference>
<evidence type="ECO:0000259" key="1">
    <source>
        <dbReference type="SMART" id="SM00460"/>
    </source>
</evidence>
<dbReference type="EMBL" id="VTOU01000003">
    <property type="protein sequence ID" value="TZG25742.1"/>
    <property type="molecule type" value="Genomic_DNA"/>
</dbReference>
<dbReference type="AlphaFoldDB" id="A0A5D9C383"/>
<accession>A0A5D9C383</accession>
<dbReference type="InterPro" id="IPR013589">
    <property type="entry name" value="Bac_transglu_N"/>
</dbReference>
<gene>
    <name evidence="2" type="ORF">FYJ91_12110</name>
</gene>
<dbReference type="RefSeq" id="WP_149522549.1">
    <property type="nucleotide sequence ID" value="NZ_VTOU01000003.1"/>
</dbReference>
<reference evidence="2 3" key="1">
    <citation type="submission" date="2019-08" db="EMBL/GenBank/DDBJ databases">
        <authorList>
            <person name="Wang G."/>
            <person name="Xu Z."/>
        </authorList>
    </citation>
    <scope>NUCLEOTIDE SEQUENCE [LARGE SCALE GENOMIC DNA]</scope>
    <source>
        <strain evidence="2 3">ZX</strain>
    </source>
</reference>
<dbReference type="InterPro" id="IPR002931">
    <property type="entry name" value="Transglutaminase-like"/>
</dbReference>
<dbReference type="Proteomes" id="UP000322077">
    <property type="component" value="Unassembled WGS sequence"/>
</dbReference>
<evidence type="ECO:0000313" key="2">
    <source>
        <dbReference type="EMBL" id="TZG25742.1"/>
    </source>
</evidence>
<dbReference type="InterPro" id="IPR038765">
    <property type="entry name" value="Papain-like_cys_pep_sf"/>
</dbReference>
<proteinExistence type="predicted"/>
<dbReference type="Gene3D" id="3.10.620.30">
    <property type="match status" value="1"/>
</dbReference>
<organism evidence="2 3">
    <name type="scientific">Sphingomonas montanisoli</name>
    <dbReference type="NCBI Taxonomy" id="2606412"/>
    <lineage>
        <taxon>Bacteria</taxon>
        <taxon>Pseudomonadati</taxon>
        <taxon>Pseudomonadota</taxon>
        <taxon>Alphaproteobacteria</taxon>
        <taxon>Sphingomonadales</taxon>
        <taxon>Sphingomonadaceae</taxon>
        <taxon>Sphingomonas</taxon>
    </lineage>
</organism>
<dbReference type="Pfam" id="PF01841">
    <property type="entry name" value="Transglut_core"/>
    <property type="match status" value="1"/>
</dbReference>
<sequence>MRLTITHRTAYHYRRPVALQPHRLLVTPRAGAELRLLDLVIDTGGAATIAWTDDVFGNRIATLNFPQPADAIEIIVTATIEHDAPPFPIFTIAVDAHHYPFAYSQGDRIDLGALLTPQPGDGAETVAAWARGFVAGGRTDTLALLKDLNAGLLPAIAYRTRDEEGTQAPAETLARASGSCRDIAALFIDAARHLGFGARAVSGYLHDPEQTADDPGSTHGWAEIYLPAAGWITFDPTHNRVGDAQLIPVAVARHIRQIMPVTGGYIGTPDDASGMTVSVRVAAG</sequence>
<dbReference type="PANTHER" id="PTHR33490:SF1">
    <property type="entry name" value="SLL1233 PROTEIN"/>
    <property type="match status" value="1"/>
</dbReference>
<dbReference type="Pfam" id="PF08379">
    <property type="entry name" value="Bact_transglu_N"/>
    <property type="match status" value="1"/>
</dbReference>
<comment type="caution">
    <text evidence="2">The sequence shown here is derived from an EMBL/GenBank/DDBJ whole genome shotgun (WGS) entry which is preliminary data.</text>
</comment>
<evidence type="ECO:0000313" key="3">
    <source>
        <dbReference type="Proteomes" id="UP000322077"/>
    </source>
</evidence>
<name>A0A5D9C383_9SPHN</name>
<dbReference type="SMART" id="SM00460">
    <property type="entry name" value="TGc"/>
    <property type="match status" value="1"/>
</dbReference>
<feature type="domain" description="Transglutaminase-like" evidence="1">
    <location>
        <begin position="172"/>
        <end position="238"/>
    </location>
</feature>
<dbReference type="PANTHER" id="PTHR33490">
    <property type="entry name" value="BLR5614 PROTEIN-RELATED"/>
    <property type="match status" value="1"/>
</dbReference>
<keyword evidence="3" id="KW-1185">Reference proteome</keyword>